<comment type="caution">
    <text evidence="1">The sequence shown here is derived from an EMBL/GenBank/DDBJ whole genome shotgun (WGS) entry which is preliminary data.</text>
</comment>
<keyword evidence="2" id="KW-1185">Reference proteome</keyword>
<dbReference type="Proteomes" id="UP000064189">
    <property type="component" value="Unassembled WGS sequence"/>
</dbReference>
<accession>A0A109MWD8</accession>
<dbReference type="AlphaFoldDB" id="A0A109MWD8"/>
<name>A0A109MWD8_9BACI</name>
<gene>
    <name evidence="1" type="ORF">AS888_23245</name>
</gene>
<protein>
    <recommendedName>
        <fullName evidence="3">Spore germination protein GerPE</fullName>
    </recommendedName>
</protein>
<dbReference type="EMBL" id="LNNH01000029">
    <property type="protein sequence ID" value="KWW16904.1"/>
    <property type="molecule type" value="Genomic_DNA"/>
</dbReference>
<evidence type="ECO:0000313" key="2">
    <source>
        <dbReference type="Proteomes" id="UP000064189"/>
    </source>
</evidence>
<evidence type="ECO:0000313" key="1">
    <source>
        <dbReference type="EMBL" id="KWW16904.1"/>
    </source>
</evidence>
<sequence>MFSRISKVKSILSDTVSFCSTMQIGDTSYIDGNALALAVQKKSETFGSVDIQFKDYDIFKRPIYIPRLYEPVYSTFANSNPFIRVGHINIIGISSSSVVGVGNVGHIRMESRVKHIRQVPKKVEETSVEDSTNNT</sequence>
<proteinExistence type="predicted"/>
<dbReference type="InterPro" id="IPR024496">
    <property type="entry name" value="Spore_germ_GerPE"/>
</dbReference>
<organism evidence="1 2">
    <name type="scientific">Peribacillus simplex</name>
    <dbReference type="NCBI Taxonomy" id="1478"/>
    <lineage>
        <taxon>Bacteria</taxon>
        <taxon>Bacillati</taxon>
        <taxon>Bacillota</taxon>
        <taxon>Bacilli</taxon>
        <taxon>Bacillales</taxon>
        <taxon>Bacillaceae</taxon>
        <taxon>Peribacillus</taxon>
    </lineage>
</organism>
<evidence type="ECO:0008006" key="3">
    <source>
        <dbReference type="Google" id="ProtNLM"/>
    </source>
</evidence>
<reference evidence="1 2" key="1">
    <citation type="submission" date="2015-11" db="EMBL/GenBank/DDBJ databases">
        <title>Genome Sequence of Bacillus simplex strain VanAntwerpen2.</title>
        <authorList>
            <person name="Couger M.B."/>
        </authorList>
    </citation>
    <scope>NUCLEOTIDE SEQUENCE [LARGE SCALE GENOMIC DNA]</scope>
    <source>
        <strain evidence="1 2">VanAntwerpen02</strain>
    </source>
</reference>
<dbReference type="RefSeq" id="WP_061143069.1">
    <property type="nucleotide sequence ID" value="NZ_LNNH01000029.1"/>
</dbReference>
<dbReference type="Pfam" id="PF10970">
    <property type="entry name" value="GerPE"/>
    <property type="match status" value="1"/>
</dbReference>